<feature type="non-terminal residue" evidence="2">
    <location>
        <position position="76"/>
    </location>
</feature>
<comment type="caution">
    <text evidence="2">The sequence shown here is derived from an EMBL/GenBank/DDBJ whole genome shotgun (WGS) entry which is preliminary data.</text>
</comment>
<gene>
    <name evidence="2" type="ORF">GN958_ATG13409</name>
</gene>
<proteinExistence type="predicted"/>
<feature type="compositionally biased region" description="Polar residues" evidence="1">
    <location>
        <begin position="29"/>
        <end position="40"/>
    </location>
</feature>
<accession>A0A8S9UAC1</accession>
<name>A0A8S9UAC1_PHYIN</name>
<organism evidence="2 3">
    <name type="scientific">Phytophthora infestans</name>
    <name type="common">Potato late blight agent</name>
    <name type="synonym">Botrytis infestans</name>
    <dbReference type="NCBI Taxonomy" id="4787"/>
    <lineage>
        <taxon>Eukaryota</taxon>
        <taxon>Sar</taxon>
        <taxon>Stramenopiles</taxon>
        <taxon>Oomycota</taxon>
        <taxon>Peronosporomycetes</taxon>
        <taxon>Peronosporales</taxon>
        <taxon>Peronosporaceae</taxon>
        <taxon>Phytophthora</taxon>
    </lineage>
</organism>
<protein>
    <submittedName>
        <fullName evidence="2">Uncharacterized protein</fullName>
    </submittedName>
</protein>
<reference evidence="2" key="1">
    <citation type="submission" date="2020-03" db="EMBL/GenBank/DDBJ databases">
        <title>Hybrid Assembly of Korean Phytophthora infestans isolates.</title>
        <authorList>
            <person name="Prokchorchik M."/>
            <person name="Lee Y."/>
            <person name="Seo J."/>
            <person name="Cho J.-H."/>
            <person name="Park Y.-E."/>
            <person name="Jang D.-C."/>
            <person name="Im J.-S."/>
            <person name="Choi J.-G."/>
            <person name="Park H.-J."/>
            <person name="Lee G.-B."/>
            <person name="Lee Y.-G."/>
            <person name="Hong S.-Y."/>
            <person name="Cho K."/>
            <person name="Sohn K.H."/>
        </authorList>
    </citation>
    <scope>NUCLEOTIDE SEQUENCE</scope>
    <source>
        <strain evidence="2">KR_2_A2</strain>
    </source>
</reference>
<feature type="compositionally biased region" description="Basic and acidic residues" evidence="1">
    <location>
        <begin position="57"/>
        <end position="76"/>
    </location>
</feature>
<evidence type="ECO:0000256" key="1">
    <source>
        <dbReference type="SAM" id="MobiDB-lite"/>
    </source>
</evidence>
<dbReference type="Proteomes" id="UP000704712">
    <property type="component" value="Unassembled WGS sequence"/>
</dbReference>
<feature type="compositionally biased region" description="Basic and acidic residues" evidence="1">
    <location>
        <begin position="1"/>
        <end position="28"/>
    </location>
</feature>
<evidence type="ECO:0000313" key="3">
    <source>
        <dbReference type="Proteomes" id="UP000704712"/>
    </source>
</evidence>
<evidence type="ECO:0000313" key="2">
    <source>
        <dbReference type="EMBL" id="KAF4137400.1"/>
    </source>
</evidence>
<dbReference type="EMBL" id="JAACNO010001827">
    <property type="protein sequence ID" value="KAF4137400.1"/>
    <property type="molecule type" value="Genomic_DNA"/>
</dbReference>
<feature type="region of interest" description="Disordered" evidence="1">
    <location>
        <begin position="1"/>
        <end position="76"/>
    </location>
</feature>
<dbReference type="AlphaFoldDB" id="A0A8S9UAC1"/>
<sequence length="76" mass="8791">RRVETERHGEWKNKSDRRKSDSQFEKKQPTQNARPKSTASVPDKGCLKCGGSHWGRGKAERSDRQRSADKKTEDTY</sequence>